<evidence type="ECO:0000256" key="18">
    <source>
        <dbReference type="RuleBase" id="RU003403"/>
    </source>
</evidence>
<keyword evidence="6" id="KW-0813">Transport</keyword>
<comment type="catalytic activity">
    <reaction evidence="17 18">
        <text>a ubiquinone + NADH + 5 H(+)(in) = a ubiquinol + NAD(+) + 4 H(+)(out)</text>
        <dbReference type="Rhea" id="RHEA:29091"/>
        <dbReference type="Rhea" id="RHEA-COMP:9565"/>
        <dbReference type="Rhea" id="RHEA-COMP:9566"/>
        <dbReference type="ChEBI" id="CHEBI:15378"/>
        <dbReference type="ChEBI" id="CHEBI:16389"/>
        <dbReference type="ChEBI" id="CHEBI:17976"/>
        <dbReference type="ChEBI" id="CHEBI:57540"/>
        <dbReference type="ChEBI" id="CHEBI:57945"/>
        <dbReference type="EC" id="7.1.1.2"/>
    </reaction>
</comment>
<dbReference type="GO" id="GO:0008137">
    <property type="term" value="F:NADH dehydrogenase (ubiquinone) activity"/>
    <property type="evidence" value="ECO:0007669"/>
    <property type="project" value="UniProtKB-EC"/>
</dbReference>
<dbReference type="Pfam" id="PF00361">
    <property type="entry name" value="Proton_antipo_M"/>
    <property type="match status" value="1"/>
</dbReference>
<feature type="transmembrane region" description="Helical" evidence="18">
    <location>
        <begin position="303"/>
        <end position="324"/>
    </location>
</feature>
<dbReference type="EMBL" id="AF309492">
    <property type="protein sequence ID" value="AAG39998.1"/>
    <property type="molecule type" value="Genomic_DNA"/>
</dbReference>
<evidence type="ECO:0000256" key="6">
    <source>
        <dbReference type="ARBA" id="ARBA00022448"/>
    </source>
</evidence>
<organism evidence="20">
    <name type="scientific">Lithobius maqinensis</name>
    <dbReference type="NCBI Taxonomy" id="2250572"/>
    <lineage>
        <taxon>Eukaryota</taxon>
        <taxon>Metazoa</taxon>
        <taxon>Ecdysozoa</taxon>
        <taxon>Arthropoda</taxon>
        <taxon>Myriapoda</taxon>
        <taxon>Chilopoda</taxon>
        <taxon>Pleurostigmophora</taxon>
        <taxon>Lithobiomorpha</taxon>
        <taxon>Lithobiidae</taxon>
        <taxon>Lithobius</taxon>
    </lineage>
</organism>
<feature type="transmembrane region" description="Helical" evidence="18">
    <location>
        <begin position="192"/>
        <end position="210"/>
    </location>
</feature>
<comment type="function">
    <text evidence="1">Core subunit of the mitochondrial membrane respiratory chain NADH dehydrogenase (Complex I) that is believed to belong to the minimal assembly required for catalysis. Complex I functions in the transfer of electrons from NADH to the respiratory chain. The immediate electron acceptor for the enzyme is believed to be ubiquinone.</text>
</comment>
<dbReference type="GO" id="GO:0006120">
    <property type="term" value="P:mitochondrial electron transport, NADH to ubiquinone"/>
    <property type="evidence" value="ECO:0007669"/>
    <property type="project" value="InterPro"/>
</dbReference>
<keyword evidence="15 18" id="KW-0496">Mitochondrion</keyword>
<dbReference type="AlphaFoldDB" id="Q9G3Z5"/>
<evidence type="ECO:0000313" key="20">
    <source>
        <dbReference type="EMBL" id="AAG39998.1"/>
    </source>
</evidence>
<keyword evidence="11 18" id="KW-0249">Electron transport</keyword>
<evidence type="ECO:0000256" key="15">
    <source>
        <dbReference type="ARBA" id="ARBA00023128"/>
    </source>
</evidence>
<dbReference type="PANTHER" id="PTHR46552:SF1">
    <property type="entry name" value="NADH-UBIQUINONE OXIDOREDUCTASE CHAIN 2"/>
    <property type="match status" value="1"/>
</dbReference>
<keyword evidence="7 18" id="KW-0679">Respiratory chain</keyword>
<evidence type="ECO:0000256" key="11">
    <source>
        <dbReference type="ARBA" id="ARBA00022982"/>
    </source>
</evidence>
<dbReference type="PRINTS" id="PR01436">
    <property type="entry name" value="NADHDHGNASE2"/>
</dbReference>
<keyword evidence="9 18" id="KW-0999">Mitochondrion inner membrane</keyword>
<dbReference type="InterPro" id="IPR003917">
    <property type="entry name" value="NADH_UbQ_OxRdtase_chain2"/>
</dbReference>
<evidence type="ECO:0000256" key="10">
    <source>
        <dbReference type="ARBA" id="ARBA00022967"/>
    </source>
</evidence>
<accession>Q9G3Z5</accession>
<protein>
    <recommendedName>
        <fullName evidence="5 18">NADH-ubiquinone oxidoreductase chain 2</fullName>
        <ecNumber evidence="4 18">7.1.1.2</ecNumber>
    </recommendedName>
</protein>
<feature type="transmembrane region" description="Helical" evidence="18">
    <location>
        <begin position="231"/>
        <end position="251"/>
    </location>
</feature>
<comment type="function">
    <text evidence="18">Core subunit of the mitochondrial membrane respiratory chain NADH dehydrogenase (Complex I) which catalyzes electron transfer from NADH through the respiratory chain, using ubiquinone as an electron acceptor. Essential for the catalytic activity and assembly of complex I.</text>
</comment>
<evidence type="ECO:0000256" key="3">
    <source>
        <dbReference type="ARBA" id="ARBA00007012"/>
    </source>
</evidence>
<feature type="domain" description="NADH:quinone oxidoreductase/Mrp antiporter transmembrane" evidence="19">
    <location>
        <begin position="21"/>
        <end position="277"/>
    </location>
</feature>
<dbReference type="InterPro" id="IPR050175">
    <property type="entry name" value="Complex_I_Subunit_2"/>
</dbReference>
<feature type="transmembrane region" description="Helical" evidence="18">
    <location>
        <begin position="263"/>
        <end position="282"/>
    </location>
</feature>
<evidence type="ECO:0000256" key="9">
    <source>
        <dbReference type="ARBA" id="ARBA00022792"/>
    </source>
</evidence>
<comment type="similarity">
    <text evidence="3 18">Belongs to the complex I subunit 2 family.</text>
</comment>
<keyword evidence="16 18" id="KW-0472">Membrane</keyword>
<dbReference type="EC" id="7.1.1.2" evidence="4 18"/>
<proteinExistence type="inferred from homology"/>
<dbReference type="PANTHER" id="PTHR46552">
    <property type="entry name" value="NADH-UBIQUINONE OXIDOREDUCTASE CHAIN 2"/>
    <property type="match status" value="1"/>
</dbReference>
<dbReference type="GO" id="GO:0005743">
    <property type="term" value="C:mitochondrial inner membrane"/>
    <property type="evidence" value="ECO:0007669"/>
    <property type="project" value="UniProtKB-SubCell"/>
</dbReference>
<evidence type="ECO:0000256" key="13">
    <source>
        <dbReference type="ARBA" id="ARBA00023027"/>
    </source>
</evidence>
<keyword evidence="14 18" id="KW-0830">Ubiquinone</keyword>
<evidence type="ECO:0000256" key="2">
    <source>
        <dbReference type="ARBA" id="ARBA00004448"/>
    </source>
</evidence>
<keyword evidence="8 18" id="KW-0812">Transmembrane</keyword>
<evidence type="ECO:0000256" key="5">
    <source>
        <dbReference type="ARBA" id="ARBA00021008"/>
    </source>
</evidence>
<sequence>MLPKMLFTSTLVTGTVIVISSSSLISAWIGLELNLLSFIPLMIQDFNKSSSDAALKYFLTQAFASIFFLSAALFLFSMNFYYISNMISNTVLFSSLAMKMGAAPLHFWFPGVMQGISWNNCFILMTWQKLAPLFLMTMVKTEALIIFILTSALVGAIGGYNQMLTRKIMAYSSINHIGWMLSSTMINQSMLLFYFFIYSLMSFIIIMMFMKWGISHLSQILMMSTSKTPTLILATNLLSLGGIPPFLGFLPKWLIIYQMMSTLPLQTFILTMSSLITLYFYIRICYTLMLKSPLLFVTAKFTVGKLLINMTLLSMMGALVLAPLA</sequence>
<reference evidence="20" key="1">
    <citation type="journal article" date="2000" name="Proc. Natl. Acad. Sci. U.S.A.">
        <title>A novel type of RNA editing occurs in the mitochondrial tRNAs of the centipede Lithobius forficatus.</title>
        <authorList>
            <person name="Lavrov D.V."/>
            <person name="Brown W.M."/>
            <person name="Boore J.L."/>
        </authorList>
    </citation>
    <scope>NUCLEOTIDE SEQUENCE</scope>
</reference>
<evidence type="ECO:0000256" key="8">
    <source>
        <dbReference type="ARBA" id="ARBA00022692"/>
    </source>
</evidence>
<evidence type="ECO:0000256" key="4">
    <source>
        <dbReference type="ARBA" id="ARBA00012944"/>
    </source>
</evidence>
<feature type="transmembrane region" description="Helical" evidence="18">
    <location>
        <begin position="133"/>
        <end position="156"/>
    </location>
</feature>
<feature type="transmembrane region" description="Helical" evidence="18">
    <location>
        <begin position="62"/>
        <end position="84"/>
    </location>
</feature>
<evidence type="ECO:0000256" key="16">
    <source>
        <dbReference type="ARBA" id="ARBA00023136"/>
    </source>
</evidence>
<evidence type="ECO:0000256" key="7">
    <source>
        <dbReference type="ARBA" id="ARBA00022660"/>
    </source>
</evidence>
<keyword evidence="13 18" id="KW-0520">NAD</keyword>
<evidence type="ECO:0000256" key="14">
    <source>
        <dbReference type="ARBA" id="ARBA00023075"/>
    </source>
</evidence>
<dbReference type="InterPro" id="IPR001750">
    <property type="entry name" value="ND/Mrp_TM"/>
</dbReference>
<evidence type="ECO:0000256" key="12">
    <source>
        <dbReference type="ARBA" id="ARBA00022989"/>
    </source>
</evidence>
<keyword evidence="12 18" id="KW-1133">Transmembrane helix</keyword>
<keyword evidence="10 18" id="KW-1278">Translocase</keyword>
<comment type="subcellular location">
    <subcellularLocation>
        <location evidence="2 18">Mitochondrion inner membrane</location>
        <topology evidence="2 18">Multi-pass membrane protein</topology>
    </subcellularLocation>
</comment>
<feature type="transmembrane region" description="Helical" evidence="18">
    <location>
        <begin position="105"/>
        <end position="127"/>
    </location>
</feature>
<evidence type="ECO:0000256" key="1">
    <source>
        <dbReference type="ARBA" id="ARBA00003257"/>
    </source>
</evidence>
<geneLocation type="mitochondrion" evidence="20"/>
<evidence type="ECO:0000256" key="17">
    <source>
        <dbReference type="ARBA" id="ARBA00049551"/>
    </source>
</evidence>
<gene>
    <name evidence="20" type="primary">nad2</name>
</gene>
<evidence type="ECO:0000259" key="19">
    <source>
        <dbReference type="Pfam" id="PF00361"/>
    </source>
</evidence>
<name>Q9G3Z5_9MYRI</name>